<keyword evidence="2" id="KW-1185">Reference proteome</keyword>
<dbReference type="Proteomes" id="UP000027931">
    <property type="component" value="Unassembled WGS sequence"/>
</dbReference>
<reference evidence="1 2" key="1">
    <citation type="journal article" date="2013" name="Int. J. Syst. Evol. Microbiol.">
        <title>Tumebacillus flagellatus sp. nov., an alpha-amylase/pullulanase-producing bacterium isolated from cassava wastewater.</title>
        <authorList>
            <person name="Wang Q."/>
            <person name="Xie N."/>
            <person name="Qin Y."/>
            <person name="Shen N."/>
            <person name="Zhu J."/>
            <person name="Mi H."/>
            <person name="Huang R."/>
        </authorList>
    </citation>
    <scope>NUCLEOTIDE SEQUENCE [LARGE SCALE GENOMIC DNA]</scope>
    <source>
        <strain evidence="1 2">GST4</strain>
    </source>
</reference>
<gene>
    <name evidence="1" type="ORF">EL26_14675</name>
</gene>
<dbReference type="STRING" id="1157490.EL26_14675"/>
<comment type="caution">
    <text evidence="1">The sequence shown here is derived from an EMBL/GenBank/DDBJ whole genome shotgun (WGS) entry which is preliminary data.</text>
</comment>
<name>A0A074LKI5_9BACL</name>
<evidence type="ECO:0000313" key="2">
    <source>
        <dbReference type="Proteomes" id="UP000027931"/>
    </source>
</evidence>
<proteinExistence type="predicted"/>
<sequence>MAELQLMERQGNGLGQAEDVRVVQVAEDALGTYWRTDGLGRLLHPEIAAAGMDGEEAGAFLLEIASRVHGGEWLDVLGGRLFAGGAWYRYAWQPEQFVFWMEQECRPAW</sequence>
<evidence type="ECO:0000313" key="1">
    <source>
        <dbReference type="EMBL" id="KEO82626.1"/>
    </source>
</evidence>
<protein>
    <submittedName>
        <fullName evidence="1">Uncharacterized protein</fullName>
    </submittedName>
</protein>
<accession>A0A074LKI5</accession>
<dbReference type="EMBL" id="JMIR01000020">
    <property type="protein sequence ID" value="KEO82626.1"/>
    <property type="molecule type" value="Genomic_DNA"/>
</dbReference>
<dbReference type="AlphaFoldDB" id="A0A074LKI5"/>
<dbReference type="RefSeq" id="WP_038089941.1">
    <property type="nucleotide sequence ID" value="NZ_JMIR01000020.1"/>
</dbReference>
<organism evidence="1 2">
    <name type="scientific">Tumebacillus flagellatus</name>
    <dbReference type="NCBI Taxonomy" id="1157490"/>
    <lineage>
        <taxon>Bacteria</taxon>
        <taxon>Bacillati</taxon>
        <taxon>Bacillota</taxon>
        <taxon>Bacilli</taxon>
        <taxon>Bacillales</taxon>
        <taxon>Alicyclobacillaceae</taxon>
        <taxon>Tumebacillus</taxon>
    </lineage>
</organism>